<dbReference type="InterPro" id="IPR007588">
    <property type="entry name" value="Znf_FLYWCH"/>
</dbReference>
<dbReference type="Pfam" id="PF04500">
    <property type="entry name" value="FLYWCH"/>
    <property type="match status" value="1"/>
</dbReference>
<dbReference type="Proteomes" id="UP000478052">
    <property type="component" value="Unassembled WGS sequence"/>
</dbReference>
<keyword evidence="6" id="KW-1185">Reference proteome</keyword>
<evidence type="ECO:0000256" key="3">
    <source>
        <dbReference type="ARBA" id="ARBA00022833"/>
    </source>
</evidence>
<reference evidence="5 6" key="1">
    <citation type="submission" date="2019-08" db="EMBL/GenBank/DDBJ databases">
        <title>Whole genome of Aphis craccivora.</title>
        <authorList>
            <person name="Voronova N.V."/>
            <person name="Shulinski R.S."/>
            <person name="Bandarenka Y.V."/>
            <person name="Zhorov D.G."/>
            <person name="Warner D."/>
        </authorList>
    </citation>
    <scope>NUCLEOTIDE SEQUENCE [LARGE SCALE GENOMIC DNA]</scope>
    <source>
        <strain evidence="5">180601</strain>
        <tissue evidence="5">Whole Body</tissue>
    </source>
</reference>
<dbReference type="GO" id="GO:0008270">
    <property type="term" value="F:zinc ion binding"/>
    <property type="evidence" value="ECO:0007669"/>
    <property type="project" value="UniProtKB-KW"/>
</dbReference>
<keyword evidence="2" id="KW-0863">Zinc-finger</keyword>
<gene>
    <name evidence="5" type="ORF">FWK35_00013787</name>
</gene>
<name>A0A6G0ZAP2_APHCR</name>
<evidence type="ECO:0000256" key="1">
    <source>
        <dbReference type="ARBA" id="ARBA00022723"/>
    </source>
</evidence>
<dbReference type="OrthoDB" id="10034606at2759"/>
<keyword evidence="3" id="KW-0862">Zinc</keyword>
<organism evidence="5 6">
    <name type="scientific">Aphis craccivora</name>
    <name type="common">Cowpea aphid</name>
    <dbReference type="NCBI Taxonomy" id="307492"/>
    <lineage>
        <taxon>Eukaryota</taxon>
        <taxon>Metazoa</taxon>
        <taxon>Ecdysozoa</taxon>
        <taxon>Arthropoda</taxon>
        <taxon>Hexapoda</taxon>
        <taxon>Insecta</taxon>
        <taxon>Pterygota</taxon>
        <taxon>Neoptera</taxon>
        <taxon>Paraneoptera</taxon>
        <taxon>Hemiptera</taxon>
        <taxon>Sternorrhyncha</taxon>
        <taxon>Aphidomorpha</taxon>
        <taxon>Aphidoidea</taxon>
        <taxon>Aphididae</taxon>
        <taxon>Aphidini</taxon>
        <taxon>Aphis</taxon>
        <taxon>Aphis</taxon>
    </lineage>
</organism>
<accession>A0A6G0ZAP2</accession>
<evidence type="ECO:0000259" key="4">
    <source>
        <dbReference type="Pfam" id="PF04500"/>
    </source>
</evidence>
<comment type="caution">
    <text evidence="5">The sequence shown here is derived from an EMBL/GenBank/DDBJ whole genome shotgun (WGS) entry which is preliminary data.</text>
</comment>
<sequence length="242" mass="28064">MSHQIIKSNKNTEKVCFNGHMYIVYTKHYNTLISDVWRCFKASSLKCPGKFKTSKENPTEIPIIDTHPPDTHEVEVNKCLARMKHKAATTSTNPIEIYCEELGSLGDWELKNDGLKLLLKDSIEDQFEDRVIIFAIDEGKKTQTTYEYIPIGISRLGKKTKFRNIPPIFPPAMWNVHETTIKNLERTNNQTEVFNHRFSKHIDSNSTKIAQFDIGNLQPNKKKKYMKICKKITLLFDDITEK</sequence>
<dbReference type="Gene3D" id="2.20.25.240">
    <property type="match status" value="1"/>
</dbReference>
<dbReference type="EMBL" id="VUJU01000867">
    <property type="protein sequence ID" value="KAF0767939.1"/>
    <property type="molecule type" value="Genomic_DNA"/>
</dbReference>
<protein>
    <submittedName>
        <fullName evidence="5">FLYWCH-type domain-containing protein</fullName>
    </submittedName>
</protein>
<evidence type="ECO:0000256" key="2">
    <source>
        <dbReference type="ARBA" id="ARBA00022771"/>
    </source>
</evidence>
<feature type="domain" description="FLYWCH-type" evidence="4">
    <location>
        <begin position="6"/>
        <end position="67"/>
    </location>
</feature>
<evidence type="ECO:0000313" key="6">
    <source>
        <dbReference type="Proteomes" id="UP000478052"/>
    </source>
</evidence>
<proteinExistence type="predicted"/>
<evidence type="ECO:0000313" key="5">
    <source>
        <dbReference type="EMBL" id="KAF0767939.1"/>
    </source>
</evidence>
<keyword evidence="1" id="KW-0479">Metal-binding</keyword>
<dbReference type="AlphaFoldDB" id="A0A6G0ZAP2"/>